<reference evidence="3" key="1">
    <citation type="submission" date="2015-05" db="EMBL/GenBank/DDBJ databases">
        <authorList>
            <person name="Urmite Genomes"/>
        </authorList>
    </citation>
    <scope>NUCLEOTIDE SEQUENCE [LARGE SCALE GENOMIC DNA]</scope>
    <source>
        <strain evidence="3">LF1</strain>
    </source>
</reference>
<dbReference type="InterPro" id="IPR029787">
    <property type="entry name" value="Nucleotide_cyclase"/>
</dbReference>
<dbReference type="FunFam" id="3.30.70.270:FF:000001">
    <property type="entry name" value="Diguanylate cyclase domain protein"/>
    <property type="match status" value="1"/>
</dbReference>
<dbReference type="SUPFAM" id="SSF55073">
    <property type="entry name" value="Nucleotide cyclase"/>
    <property type="match status" value="1"/>
</dbReference>
<dbReference type="SMART" id="SM00267">
    <property type="entry name" value="GGDEF"/>
    <property type="match status" value="1"/>
</dbReference>
<dbReference type="InterPro" id="IPR043128">
    <property type="entry name" value="Rev_trsase/Diguanyl_cyclase"/>
</dbReference>
<gene>
    <name evidence="2" type="ORF">BN000_04314</name>
</gene>
<evidence type="ECO:0000313" key="3">
    <source>
        <dbReference type="Proteomes" id="UP000199087"/>
    </source>
</evidence>
<organism evidence="2 3">
    <name type="scientific">Neobacillus massiliamazoniensis</name>
    <dbReference type="NCBI Taxonomy" id="1499688"/>
    <lineage>
        <taxon>Bacteria</taxon>
        <taxon>Bacillati</taxon>
        <taxon>Bacillota</taxon>
        <taxon>Bacilli</taxon>
        <taxon>Bacillales</taxon>
        <taxon>Bacillaceae</taxon>
        <taxon>Neobacillus</taxon>
    </lineage>
</organism>
<dbReference type="GO" id="GO:0052621">
    <property type="term" value="F:diguanylate cyclase activity"/>
    <property type="evidence" value="ECO:0007669"/>
    <property type="project" value="TreeGrafter"/>
</dbReference>
<dbReference type="GO" id="GO:0043709">
    <property type="term" value="P:cell adhesion involved in single-species biofilm formation"/>
    <property type="evidence" value="ECO:0007669"/>
    <property type="project" value="TreeGrafter"/>
</dbReference>
<accession>A0A0U1P2E8</accession>
<dbReference type="RefSeq" id="WP_245640499.1">
    <property type="nucleotide sequence ID" value="NZ_CVRB01000004.1"/>
</dbReference>
<dbReference type="STRING" id="1499688.BN000_04314"/>
<dbReference type="AlphaFoldDB" id="A0A0U1P2E8"/>
<dbReference type="PANTHER" id="PTHR45138">
    <property type="entry name" value="REGULATORY COMPONENTS OF SENSORY TRANSDUCTION SYSTEM"/>
    <property type="match status" value="1"/>
</dbReference>
<dbReference type="EMBL" id="CVRB01000004">
    <property type="protein sequence ID" value="CRK84308.1"/>
    <property type="molecule type" value="Genomic_DNA"/>
</dbReference>
<name>A0A0U1P2E8_9BACI</name>
<dbReference type="GO" id="GO:1902201">
    <property type="term" value="P:negative regulation of bacterial-type flagellum-dependent cell motility"/>
    <property type="evidence" value="ECO:0007669"/>
    <property type="project" value="TreeGrafter"/>
</dbReference>
<dbReference type="Gene3D" id="3.30.70.270">
    <property type="match status" value="1"/>
</dbReference>
<dbReference type="GO" id="GO:0005886">
    <property type="term" value="C:plasma membrane"/>
    <property type="evidence" value="ECO:0007669"/>
    <property type="project" value="TreeGrafter"/>
</dbReference>
<protein>
    <submittedName>
        <fullName evidence="2">GAF sensor-containing diguanylate cyclase</fullName>
    </submittedName>
</protein>
<keyword evidence="3" id="KW-1185">Reference proteome</keyword>
<sequence>MITDILCSSFAVALENAKNYEVTKIQSERCSLTNLYNYRYFESMLNDEFEKVHHFEREMLSLILLDIDHFKAVNDTYGHQSGNEILCELADRLKKMVAGRGTVARFGGEEFVVLLPNMNKTDAYETAELIRQSIANWPFSLYQALNQENKQMQVRITASIGVATAPEDAEDALALVRHADRALYVGAKRAGRNRVAEYSSC</sequence>
<dbReference type="PROSITE" id="PS50887">
    <property type="entry name" value="GGDEF"/>
    <property type="match status" value="1"/>
</dbReference>
<proteinExistence type="predicted"/>
<dbReference type="CDD" id="cd01949">
    <property type="entry name" value="GGDEF"/>
    <property type="match status" value="1"/>
</dbReference>
<dbReference type="NCBIfam" id="TIGR00254">
    <property type="entry name" value="GGDEF"/>
    <property type="match status" value="1"/>
</dbReference>
<dbReference type="InterPro" id="IPR000160">
    <property type="entry name" value="GGDEF_dom"/>
</dbReference>
<dbReference type="Pfam" id="PF00990">
    <property type="entry name" value="GGDEF"/>
    <property type="match status" value="1"/>
</dbReference>
<feature type="domain" description="GGDEF" evidence="1">
    <location>
        <begin position="58"/>
        <end position="200"/>
    </location>
</feature>
<dbReference type="InterPro" id="IPR050469">
    <property type="entry name" value="Diguanylate_Cyclase"/>
</dbReference>
<dbReference type="Proteomes" id="UP000199087">
    <property type="component" value="Unassembled WGS sequence"/>
</dbReference>
<evidence type="ECO:0000259" key="1">
    <source>
        <dbReference type="PROSITE" id="PS50887"/>
    </source>
</evidence>
<evidence type="ECO:0000313" key="2">
    <source>
        <dbReference type="EMBL" id="CRK84308.1"/>
    </source>
</evidence>
<dbReference type="PANTHER" id="PTHR45138:SF9">
    <property type="entry name" value="DIGUANYLATE CYCLASE DGCM-RELATED"/>
    <property type="match status" value="1"/>
</dbReference>